<dbReference type="Proteomes" id="UP000598196">
    <property type="component" value="Unassembled WGS sequence"/>
</dbReference>
<accession>A0A918DBK0</accession>
<comment type="caution">
    <text evidence="1">The sequence shown here is derived from an EMBL/GenBank/DDBJ whole genome shotgun (WGS) entry which is preliminary data.</text>
</comment>
<gene>
    <name evidence="1" type="ORF">GCM10010991_07790</name>
</gene>
<name>A0A918DBK0_9RHOB</name>
<evidence type="ECO:0000313" key="1">
    <source>
        <dbReference type="EMBL" id="GGO26790.1"/>
    </source>
</evidence>
<protein>
    <submittedName>
        <fullName evidence="1">Uncharacterized protein</fullName>
    </submittedName>
</protein>
<proteinExistence type="predicted"/>
<keyword evidence="2" id="KW-1185">Reference proteome</keyword>
<reference evidence="1 2" key="1">
    <citation type="journal article" date="2014" name="Int. J. Syst. Evol. Microbiol.">
        <title>Complete genome sequence of Corynebacterium casei LMG S-19264T (=DSM 44701T), isolated from a smear-ripened cheese.</title>
        <authorList>
            <consortium name="US DOE Joint Genome Institute (JGI-PGF)"/>
            <person name="Walter F."/>
            <person name="Albersmeier A."/>
            <person name="Kalinowski J."/>
            <person name="Ruckert C."/>
        </authorList>
    </citation>
    <scope>NUCLEOTIDE SEQUENCE [LARGE SCALE GENOMIC DNA]</scope>
    <source>
        <strain evidence="1 2">CGMCC 1.7029</strain>
    </source>
</reference>
<organism evidence="1 2">
    <name type="scientific">Gemmobacter aquaticus</name>
    <dbReference type="NCBI Taxonomy" id="490185"/>
    <lineage>
        <taxon>Bacteria</taxon>
        <taxon>Pseudomonadati</taxon>
        <taxon>Pseudomonadota</taxon>
        <taxon>Alphaproteobacteria</taxon>
        <taxon>Rhodobacterales</taxon>
        <taxon>Paracoccaceae</taxon>
        <taxon>Gemmobacter</taxon>
    </lineage>
</organism>
<dbReference type="EMBL" id="BMLP01000001">
    <property type="protein sequence ID" value="GGO26790.1"/>
    <property type="molecule type" value="Genomic_DNA"/>
</dbReference>
<sequence length="177" mass="19820">MSIESMLERLVDEGDLIECAPQLPSDAWARDLYITKVIADELDSNGWEDAELGYRFGQLRSDFDRFVVGDLIEVALDPYDKPKSAFMARLGPTSRGLWSIRSTEPRPAIRVLGAFICQDTFIALCTCLRRELDGPNGPLWQQAINNADARWASLFPGIKPLVEEEVSRYVSANAEPV</sequence>
<evidence type="ECO:0000313" key="2">
    <source>
        <dbReference type="Proteomes" id="UP000598196"/>
    </source>
</evidence>
<dbReference type="AlphaFoldDB" id="A0A918DBK0"/>